<dbReference type="CDD" id="cd06168">
    <property type="entry name" value="LSMD1"/>
    <property type="match status" value="1"/>
</dbReference>
<proteinExistence type="evidence at transcript level"/>
<dbReference type="SUPFAM" id="SSF50182">
    <property type="entry name" value="Sm-like ribonucleoproteins"/>
    <property type="match status" value="1"/>
</dbReference>
<accession>A9NS74</accession>
<dbReference type="InterPro" id="IPR050914">
    <property type="entry name" value="snRNP_SmB/NAA38-like"/>
</dbReference>
<dbReference type="PANTHER" id="PTHR10701">
    <property type="entry name" value="SMALL NUCLEAR RIBONUCLEOPROTEIN-ASSOCIATED PROTEIN B AND N"/>
    <property type="match status" value="1"/>
</dbReference>
<reference evidence="2" key="1">
    <citation type="journal article" date="2008" name="BMC Genomics">
        <title>A conifer genomics resource of 200,000 spruce (Picea spp.) ESTs and 6,464 high-quality, sequence-finished full-length cDNAs for Sitka spruce (Picea sitchensis).</title>
        <authorList>
            <person name="Ralph S.G."/>
            <person name="Chun H.J."/>
            <person name="Kolosova N."/>
            <person name="Cooper D."/>
            <person name="Oddy C."/>
            <person name="Ritland C.E."/>
            <person name="Kirkpatrick R."/>
            <person name="Moore R."/>
            <person name="Barber S."/>
            <person name="Holt R.A."/>
            <person name="Jones S.J."/>
            <person name="Marra M.A."/>
            <person name="Douglas C.J."/>
            <person name="Ritland K."/>
            <person name="Bohlmann J."/>
        </authorList>
    </citation>
    <scope>NUCLEOTIDE SEQUENCE</scope>
    <source>
        <tissue evidence="2">Bark</tissue>
    </source>
</reference>
<evidence type="ECO:0000259" key="1">
    <source>
        <dbReference type="Pfam" id="PF01423"/>
    </source>
</evidence>
<dbReference type="PANTHER" id="PTHR10701:SF5">
    <property type="entry name" value="N-ALPHA-ACETYLTRANSFERASE 38, NATC AUXILIARY SUBUNIT"/>
    <property type="match status" value="1"/>
</dbReference>
<dbReference type="InterPro" id="IPR001163">
    <property type="entry name" value="Sm_dom_euk/arc"/>
</dbReference>
<dbReference type="GO" id="GO:0031417">
    <property type="term" value="C:NatC complex"/>
    <property type="evidence" value="ECO:0007669"/>
    <property type="project" value="InterPro"/>
</dbReference>
<sequence>MEETPDEDNLDSGNSSSSLVKRARKLLYRNLRVGVTDGRVFVGKFHCLDKQGNIILYDAVEYRQITKPSSSSASNCMEHRSLGLILISARVRTSCHVECSLDEQISLLTLDEA</sequence>
<name>A9NS74_PICSI</name>
<dbReference type="Pfam" id="PF01423">
    <property type="entry name" value="LSM"/>
    <property type="match status" value="1"/>
</dbReference>
<protein>
    <recommendedName>
        <fullName evidence="1">Sm domain-containing protein</fullName>
    </recommendedName>
</protein>
<dbReference type="Gene3D" id="2.30.30.100">
    <property type="match status" value="1"/>
</dbReference>
<organism evidence="2">
    <name type="scientific">Picea sitchensis</name>
    <name type="common">Sitka spruce</name>
    <name type="synonym">Pinus sitchensis</name>
    <dbReference type="NCBI Taxonomy" id="3332"/>
    <lineage>
        <taxon>Eukaryota</taxon>
        <taxon>Viridiplantae</taxon>
        <taxon>Streptophyta</taxon>
        <taxon>Embryophyta</taxon>
        <taxon>Tracheophyta</taxon>
        <taxon>Spermatophyta</taxon>
        <taxon>Pinopsida</taxon>
        <taxon>Pinidae</taxon>
        <taxon>Conifers I</taxon>
        <taxon>Pinales</taxon>
        <taxon>Pinaceae</taxon>
        <taxon>Picea</taxon>
    </lineage>
</organism>
<dbReference type="InterPro" id="IPR034110">
    <property type="entry name" value="LSMD1_Sm"/>
</dbReference>
<dbReference type="EMBL" id="EF084158">
    <property type="protein sequence ID" value="ABK23485.1"/>
    <property type="molecule type" value="mRNA"/>
</dbReference>
<evidence type="ECO:0000313" key="2">
    <source>
        <dbReference type="EMBL" id="ABK23485.1"/>
    </source>
</evidence>
<feature type="domain" description="Sm" evidence="1">
    <location>
        <begin position="25"/>
        <end position="87"/>
    </location>
</feature>
<dbReference type="InterPro" id="IPR010920">
    <property type="entry name" value="LSM_dom_sf"/>
</dbReference>
<dbReference type="AlphaFoldDB" id="A9NS74"/>